<sequence length="190" mass="21548">MQSAAVHSRCEMVKALDGMIQAETCTQAAAVHSRWLEVPLVQKRLVRYNEKGVRRRLQYTAGVMCKIPRPSGTKGLVQETCMQAAAVHRQLQYTAKGRSKMYRPAGVHGPRQYGMMRKMPRYGTHGKIHRPVAMHGQRQYGMMPKCPGIEFMAKYRPVGMHGPKQYGMMPKCPGMEFMAKYRPVGMHGPR</sequence>
<feature type="non-terminal residue" evidence="1">
    <location>
        <position position="190"/>
    </location>
</feature>
<dbReference type="EMBL" id="JACVVK020000203">
    <property type="protein sequence ID" value="KAK7484822.1"/>
    <property type="molecule type" value="Genomic_DNA"/>
</dbReference>
<evidence type="ECO:0000313" key="1">
    <source>
        <dbReference type="EMBL" id="KAK7484822.1"/>
    </source>
</evidence>
<comment type="caution">
    <text evidence="1">The sequence shown here is derived from an EMBL/GenBank/DDBJ whole genome shotgun (WGS) entry which is preliminary data.</text>
</comment>
<protein>
    <submittedName>
        <fullName evidence="1">Uncharacterized protein</fullName>
    </submittedName>
</protein>
<proteinExistence type="predicted"/>
<keyword evidence="2" id="KW-1185">Reference proteome</keyword>
<name>A0ABD0KD23_9CAEN</name>
<organism evidence="1 2">
    <name type="scientific">Batillaria attramentaria</name>
    <dbReference type="NCBI Taxonomy" id="370345"/>
    <lineage>
        <taxon>Eukaryota</taxon>
        <taxon>Metazoa</taxon>
        <taxon>Spiralia</taxon>
        <taxon>Lophotrochozoa</taxon>
        <taxon>Mollusca</taxon>
        <taxon>Gastropoda</taxon>
        <taxon>Caenogastropoda</taxon>
        <taxon>Sorbeoconcha</taxon>
        <taxon>Cerithioidea</taxon>
        <taxon>Batillariidae</taxon>
        <taxon>Batillaria</taxon>
    </lineage>
</organism>
<reference evidence="1 2" key="1">
    <citation type="journal article" date="2023" name="Sci. Data">
        <title>Genome assembly of the Korean intertidal mud-creeper Batillaria attramentaria.</title>
        <authorList>
            <person name="Patra A.K."/>
            <person name="Ho P.T."/>
            <person name="Jun S."/>
            <person name="Lee S.J."/>
            <person name="Kim Y."/>
            <person name="Won Y.J."/>
        </authorList>
    </citation>
    <scope>NUCLEOTIDE SEQUENCE [LARGE SCALE GENOMIC DNA]</scope>
    <source>
        <strain evidence="1">Wonlab-2016</strain>
    </source>
</reference>
<gene>
    <name evidence="1" type="ORF">BaRGS_00023865</name>
</gene>
<dbReference type="AlphaFoldDB" id="A0ABD0KD23"/>
<evidence type="ECO:0000313" key="2">
    <source>
        <dbReference type="Proteomes" id="UP001519460"/>
    </source>
</evidence>
<accession>A0ABD0KD23</accession>
<dbReference type="Proteomes" id="UP001519460">
    <property type="component" value="Unassembled WGS sequence"/>
</dbReference>